<evidence type="ECO:0000256" key="2">
    <source>
        <dbReference type="PROSITE-ProRule" id="PRU00267"/>
    </source>
</evidence>
<dbReference type="Gene3D" id="1.10.30.10">
    <property type="entry name" value="High mobility group box domain"/>
    <property type="match status" value="1"/>
</dbReference>
<dbReference type="PROSITE" id="PS50118">
    <property type="entry name" value="HMG_BOX_2"/>
    <property type="match status" value="1"/>
</dbReference>
<dbReference type="SUPFAM" id="SSF47095">
    <property type="entry name" value="HMG-box"/>
    <property type="match status" value="1"/>
</dbReference>
<accession>D2VJ95</accession>
<gene>
    <name evidence="4" type="ORF">NAEGRDRAFT_50001</name>
</gene>
<dbReference type="Pfam" id="PF00505">
    <property type="entry name" value="HMG_box"/>
    <property type="match status" value="1"/>
</dbReference>
<dbReference type="GO" id="GO:0006357">
    <property type="term" value="P:regulation of transcription by RNA polymerase II"/>
    <property type="evidence" value="ECO:0007669"/>
    <property type="project" value="TreeGrafter"/>
</dbReference>
<dbReference type="GO" id="GO:0003677">
    <property type="term" value="F:DNA binding"/>
    <property type="evidence" value="ECO:0007669"/>
    <property type="project" value="UniProtKB-UniRule"/>
</dbReference>
<dbReference type="PANTHER" id="PTHR48112:SF22">
    <property type="entry name" value="MITOCHONDRIAL TRANSCRIPTION FACTOR A, ISOFORM B"/>
    <property type="match status" value="1"/>
</dbReference>
<dbReference type="InParanoid" id="D2VJ95"/>
<dbReference type="STRING" id="5762.D2VJ95"/>
<dbReference type="Proteomes" id="UP000006671">
    <property type="component" value="Unassembled WGS sequence"/>
</dbReference>
<dbReference type="PANTHER" id="PTHR48112">
    <property type="entry name" value="HIGH MOBILITY GROUP PROTEIN DSP1"/>
    <property type="match status" value="1"/>
</dbReference>
<keyword evidence="1 2" id="KW-0238">DNA-binding</keyword>
<dbReference type="InterPro" id="IPR050342">
    <property type="entry name" value="HMGB"/>
</dbReference>
<protein>
    <submittedName>
        <fullName evidence="4">Predicted protein</fullName>
    </submittedName>
</protein>
<evidence type="ECO:0000259" key="3">
    <source>
        <dbReference type="PROSITE" id="PS50118"/>
    </source>
</evidence>
<evidence type="ECO:0000313" key="4">
    <source>
        <dbReference type="EMBL" id="EFC43155.1"/>
    </source>
</evidence>
<dbReference type="InterPro" id="IPR009071">
    <property type="entry name" value="HMG_box_dom"/>
</dbReference>
<dbReference type="RefSeq" id="XP_002675899.1">
    <property type="nucleotide sequence ID" value="XM_002675853.1"/>
</dbReference>
<name>D2VJ95_NAEGR</name>
<organism evidence="5">
    <name type="scientific">Naegleria gruberi</name>
    <name type="common">Amoeba</name>
    <dbReference type="NCBI Taxonomy" id="5762"/>
    <lineage>
        <taxon>Eukaryota</taxon>
        <taxon>Discoba</taxon>
        <taxon>Heterolobosea</taxon>
        <taxon>Tetramitia</taxon>
        <taxon>Eutetramitia</taxon>
        <taxon>Vahlkampfiidae</taxon>
        <taxon>Naegleria</taxon>
    </lineage>
</organism>
<dbReference type="KEGG" id="ngr:NAEGRDRAFT_50001"/>
<evidence type="ECO:0000256" key="1">
    <source>
        <dbReference type="ARBA" id="ARBA00023125"/>
    </source>
</evidence>
<dbReference type="InterPro" id="IPR036910">
    <property type="entry name" value="HMG_box_dom_sf"/>
</dbReference>
<feature type="DNA-binding region" description="HMG box" evidence="2">
    <location>
        <begin position="430"/>
        <end position="498"/>
    </location>
</feature>
<sequence>MSSPEPILHIKPNLLQESEAFSSKLYSHPNELWNSLEVNELLESVPCIGKKYPSVLDESVDERRAEFLQDLKSCAEFKTAADNKFKLVSNDEVLTRNNHLVQKYDQMLEQNGSITRFPTLYSHLQHSSTTVDHSTTVDQLVKKLNIEEPVKEVAKDLHSSSPNMVSLIYNLSTAFCREQILDCIKRSSAKSLDQASFVNLSTCLGGSCTAKVLEYLSEKSHGAQFNCFMDEDDDDEERELVDLGDDDEDEDDIQEEFKPINNLTVQESIKQFEHEAITKIGYEFNNLNWKNNFYKRFLTLIAYLKDIDSAIWGVTESLLKPLDDSKVFKLNNLLKKWKLSKLLSSNIFEINEKTILFFNDDGIPYVLRSIRKRLILDNTEIMKNIKFGFDKERITKVLPQLDNQQDQQVLCDVMCGLFPSLVEQKKKLLIKRPPSAYIIFVKRAREKITQENPTMTVMEISKKMAYIWKDMNGDDKQFYVEQAIQEKLKYQKQKEEFVYCISGLDENVN</sequence>
<dbReference type="SMART" id="SM00398">
    <property type="entry name" value="HMG"/>
    <property type="match status" value="1"/>
</dbReference>
<dbReference type="AlphaFoldDB" id="D2VJ95"/>
<keyword evidence="2" id="KW-0539">Nucleus</keyword>
<dbReference type="GeneID" id="8853304"/>
<dbReference type="OrthoDB" id="6247875at2759"/>
<dbReference type="VEuPathDB" id="AmoebaDB:NAEGRDRAFT_50001"/>
<proteinExistence type="predicted"/>
<feature type="domain" description="HMG box" evidence="3">
    <location>
        <begin position="430"/>
        <end position="498"/>
    </location>
</feature>
<dbReference type="EMBL" id="GG738875">
    <property type="protein sequence ID" value="EFC43155.1"/>
    <property type="molecule type" value="Genomic_DNA"/>
</dbReference>
<evidence type="ECO:0000313" key="5">
    <source>
        <dbReference type="Proteomes" id="UP000006671"/>
    </source>
</evidence>
<reference evidence="4 5" key="1">
    <citation type="journal article" date="2010" name="Cell">
        <title>The genome of Naegleria gruberi illuminates early eukaryotic versatility.</title>
        <authorList>
            <person name="Fritz-Laylin L.K."/>
            <person name="Prochnik S.E."/>
            <person name="Ginger M.L."/>
            <person name="Dacks J.B."/>
            <person name="Carpenter M.L."/>
            <person name="Field M.C."/>
            <person name="Kuo A."/>
            <person name="Paredez A."/>
            <person name="Chapman J."/>
            <person name="Pham J."/>
            <person name="Shu S."/>
            <person name="Neupane R."/>
            <person name="Cipriano M."/>
            <person name="Mancuso J."/>
            <person name="Tu H."/>
            <person name="Salamov A."/>
            <person name="Lindquist E."/>
            <person name="Shapiro H."/>
            <person name="Lucas S."/>
            <person name="Grigoriev I.V."/>
            <person name="Cande W.Z."/>
            <person name="Fulton C."/>
            <person name="Rokhsar D.S."/>
            <person name="Dawson S.C."/>
        </authorList>
    </citation>
    <scope>NUCLEOTIDE SEQUENCE [LARGE SCALE GENOMIC DNA]</scope>
    <source>
        <strain evidence="4 5">NEG-M</strain>
    </source>
</reference>
<dbReference type="GO" id="GO:0005634">
    <property type="term" value="C:nucleus"/>
    <property type="evidence" value="ECO:0007669"/>
    <property type="project" value="UniProtKB-UniRule"/>
</dbReference>
<keyword evidence="5" id="KW-1185">Reference proteome</keyword>